<reference evidence="7 8" key="1">
    <citation type="submission" date="2020-08" db="EMBL/GenBank/DDBJ databases">
        <title>Genome sequence of Thermomonas carbonis KCTC 42013T.</title>
        <authorList>
            <person name="Hyun D.-W."/>
            <person name="Bae J.-W."/>
        </authorList>
    </citation>
    <scope>NUCLEOTIDE SEQUENCE [LARGE SCALE GENOMIC DNA]</scope>
    <source>
        <strain evidence="7 8">KCTC 42013</strain>
    </source>
</reference>
<evidence type="ECO:0000256" key="6">
    <source>
        <dbReference type="SAM" id="Phobius"/>
    </source>
</evidence>
<dbReference type="KEGG" id="tcn:H9L16_05370"/>
<keyword evidence="6" id="KW-0812">Transmembrane</keyword>
<keyword evidence="3 5" id="KW-0175">Coiled coil</keyword>
<keyword evidence="6" id="KW-1133">Transmembrane helix</keyword>
<keyword evidence="8" id="KW-1185">Reference proteome</keyword>
<dbReference type="PANTHER" id="PTHR30563:SF0">
    <property type="entry name" value="DNA RECOMBINATION PROTEIN RMUC"/>
    <property type="match status" value="1"/>
</dbReference>
<feature type="transmembrane region" description="Helical" evidence="6">
    <location>
        <begin position="6"/>
        <end position="26"/>
    </location>
</feature>
<name>A0A7G9ST35_9GAMM</name>
<feature type="coiled-coil region" evidence="5">
    <location>
        <begin position="62"/>
        <end position="141"/>
    </location>
</feature>
<keyword evidence="4" id="KW-0233">DNA recombination</keyword>
<comment type="function">
    <text evidence="1">Involved in DNA recombination.</text>
</comment>
<dbReference type="GO" id="GO:0006310">
    <property type="term" value="P:DNA recombination"/>
    <property type="evidence" value="ECO:0007669"/>
    <property type="project" value="UniProtKB-KW"/>
</dbReference>
<evidence type="ECO:0000313" key="7">
    <source>
        <dbReference type="EMBL" id="QNN71010.1"/>
    </source>
</evidence>
<evidence type="ECO:0000256" key="5">
    <source>
        <dbReference type="SAM" id="Coils"/>
    </source>
</evidence>
<evidence type="ECO:0000256" key="1">
    <source>
        <dbReference type="ARBA" id="ARBA00003416"/>
    </source>
</evidence>
<dbReference type="PANTHER" id="PTHR30563">
    <property type="entry name" value="DNA RECOMBINATION PROTEIN RMUC"/>
    <property type="match status" value="1"/>
</dbReference>
<dbReference type="Pfam" id="PF02646">
    <property type="entry name" value="RmuC"/>
    <property type="match status" value="1"/>
</dbReference>
<organism evidence="7 8">
    <name type="scientific">Thermomonas carbonis</name>
    <dbReference type="NCBI Taxonomy" id="1463158"/>
    <lineage>
        <taxon>Bacteria</taxon>
        <taxon>Pseudomonadati</taxon>
        <taxon>Pseudomonadota</taxon>
        <taxon>Gammaproteobacteria</taxon>
        <taxon>Lysobacterales</taxon>
        <taxon>Lysobacteraceae</taxon>
        <taxon>Thermomonas</taxon>
    </lineage>
</organism>
<protein>
    <submittedName>
        <fullName evidence="7">DNA recombination protein RmuC</fullName>
    </submittedName>
</protein>
<sequence>MESQTQFFVVLLVGLLAVVLLCVLLFRKPEDRIEHALREERDRLASDLESERGVAQARAAEAARLGERVARLERTEAELASRDEELRQTRQVASELRAEFSAKTSVSQQFEMRADKAEALAESLRGKLRALEQAHAEALANLSHSDRTNAEMKAFLETAQERLSGVFAELAGKTFEERTQQAAKQSKGDIEMLLKPFSEQLSGFRSRVDMLYGEEAKERAALVGKIDELKTLNQDMAQRANELTRALKGSSKIRGDWGELMLENVLQGSGLVEGAHYHRQKSSTTEDGQRVQPDIVVNLPDERRIVVDSKVNLVAWQEAMNAATPEEQQEGLRRHSVALRQHIKELGEKNYPKVIGDGALEVTVAFVPIEGALSAALGFDASLQTYAFDQKIVFASPNTLMMLLRVVDRLWTRDKIQREAQEIARTGGLVLDSLINFLADFDNVGRQLDDARAAFNDARHKLSDSKQALIPRAQRLVELGAKGKKVLPLALQVEAESLVQVIGSLPHAGPVLSRDEP</sequence>
<dbReference type="RefSeq" id="WP_187553525.1">
    <property type="nucleotide sequence ID" value="NZ_BMZL01000001.1"/>
</dbReference>
<comment type="similarity">
    <text evidence="2">Belongs to the RmuC family.</text>
</comment>
<evidence type="ECO:0000313" key="8">
    <source>
        <dbReference type="Proteomes" id="UP000515804"/>
    </source>
</evidence>
<dbReference type="InterPro" id="IPR003798">
    <property type="entry name" value="DNA_recombination_RmuC"/>
</dbReference>
<proteinExistence type="inferred from homology"/>
<evidence type="ECO:0000256" key="3">
    <source>
        <dbReference type="ARBA" id="ARBA00023054"/>
    </source>
</evidence>
<dbReference type="AlphaFoldDB" id="A0A7G9ST35"/>
<keyword evidence="6" id="KW-0472">Membrane</keyword>
<evidence type="ECO:0000256" key="4">
    <source>
        <dbReference type="ARBA" id="ARBA00023172"/>
    </source>
</evidence>
<evidence type="ECO:0000256" key="2">
    <source>
        <dbReference type="ARBA" id="ARBA00009840"/>
    </source>
</evidence>
<dbReference type="Proteomes" id="UP000515804">
    <property type="component" value="Chromosome"/>
</dbReference>
<gene>
    <name evidence="7" type="primary">rmuC</name>
    <name evidence="7" type="ORF">H9L16_05370</name>
</gene>
<dbReference type="EMBL" id="CP060719">
    <property type="protein sequence ID" value="QNN71010.1"/>
    <property type="molecule type" value="Genomic_DNA"/>
</dbReference>
<accession>A0A7G9ST35</accession>